<proteinExistence type="predicted"/>
<organism evidence="2 3">
    <name type="scientific">Rheinheimera soli</name>
    <dbReference type="NCBI Taxonomy" id="443616"/>
    <lineage>
        <taxon>Bacteria</taxon>
        <taxon>Pseudomonadati</taxon>
        <taxon>Pseudomonadota</taxon>
        <taxon>Gammaproteobacteria</taxon>
        <taxon>Chromatiales</taxon>
        <taxon>Chromatiaceae</taxon>
        <taxon>Rheinheimera</taxon>
    </lineage>
</organism>
<keyword evidence="1" id="KW-0812">Transmembrane</keyword>
<comment type="caution">
    <text evidence="2">The sequence shown here is derived from an EMBL/GenBank/DDBJ whole genome shotgun (WGS) entry which is preliminary data.</text>
</comment>
<keyword evidence="1" id="KW-1133">Transmembrane helix</keyword>
<accession>A0ABU1VY95</accession>
<feature type="transmembrane region" description="Helical" evidence="1">
    <location>
        <begin position="6"/>
        <end position="27"/>
    </location>
</feature>
<evidence type="ECO:0000313" key="3">
    <source>
        <dbReference type="Proteomes" id="UP001257909"/>
    </source>
</evidence>
<dbReference type="Proteomes" id="UP001257909">
    <property type="component" value="Unassembled WGS sequence"/>
</dbReference>
<keyword evidence="3" id="KW-1185">Reference proteome</keyword>
<sequence length="35" mass="3714">MPDLSIFAAELLTMLLLLSVAIAPAALSRIKTSKN</sequence>
<protein>
    <submittedName>
        <fullName evidence="2">Uncharacterized protein</fullName>
    </submittedName>
</protein>
<evidence type="ECO:0000313" key="2">
    <source>
        <dbReference type="EMBL" id="MDR7120696.1"/>
    </source>
</evidence>
<gene>
    <name evidence="2" type="ORF">J2W69_001634</name>
</gene>
<dbReference type="EMBL" id="JAVDWR010000004">
    <property type="protein sequence ID" value="MDR7120696.1"/>
    <property type="molecule type" value="Genomic_DNA"/>
</dbReference>
<name>A0ABU1VY95_9GAMM</name>
<keyword evidence="1" id="KW-0472">Membrane</keyword>
<evidence type="ECO:0000256" key="1">
    <source>
        <dbReference type="SAM" id="Phobius"/>
    </source>
</evidence>
<reference evidence="2 3" key="1">
    <citation type="submission" date="2023-07" db="EMBL/GenBank/DDBJ databases">
        <title>Sorghum-associated microbial communities from plants grown in Nebraska, USA.</title>
        <authorList>
            <person name="Schachtman D."/>
        </authorList>
    </citation>
    <scope>NUCLEOTIDE SEQUENCE [LARGE SCALE GENOMIC DNA]</scope>
    <source>
        <strain evidence="2 3">4138</strain>
    </source>
</reference>